<dbReference type="PhylomeDB" id="E9HWH0"/>
<dbReference type="KEGG" id="dpx:DAPPUDRAFT_118714"/>
<proteinExistence type="predicted"/>
<dbReference type="AlphaFoldDB" id="E9HWH0"/>
<dbReference type="OrthoDB" id="6352760at2759"/>
<keyword evidence="2" id="KW-0732">Signal</keyword>
<dbReference type="InParanoid" id="E9HWH0"/>
<gene>
    <name evidence="3" type="ORF">DAPPUDRAFT_118714</name>
</gene>
<evidence type="ECO:0000256" key="2">
    <source>
        <dbReference type="SAM" id="SignalP"/>
    </source>
</evidence>
<organism evidence="3 4">
    <name type="scientific">Daphnia pulex</name>
    <name type="common">Water flea</name>
    <dbReference type="NCBI Taxonomy" id="6669"/>
    <lineage>
        <taxon>Eukaryota</taxon>
        <taxon>Metazoa</taxon>
        <taxon>Ecdysozoa</taxon>
        <taxon>Arthropoda</taxon>
        <taxon>Crustacea</taxon>
        <taxon>Branchiopoda</taxon>
        <taxon>Diplostraca</taxon>
        <taxon>Cladocera</taxon>
        <taxon>Anomopoda</taxon>
        <taxon>Daphniidae</taxon>
        <taxon>Daphnia</taxon>
    </lineage>
</organism>
<evidence type="ECO:0008006" key="5">
    <source>
        <dbReference type="Google" id="ProtNLM"/>
    </source>
</evidence>
<feature type="signal peptide" evidence="2">
    <location>
        <begin position="1"/>
        <end position="24"/>
    </location>
</feature>
<feature type="coiled-coil region" evidence="1">
    <location>
        <begin position="45"/>
        <end position="72"/>
    </location>
</feature>
<accession>E9HWH0</accession>
<keyword evidence="1" id="KW-0175">Coiled coil</keyword>
<name>E9HWH0_DAPPU</name>
<dbReference type="Proteomes" id="UP000000305">
    <property type="component" value="Unassembled WGS sequence"/>
</dbReference>
<dbReference type="EMBL" id="GL732927">
    <property type="protein sequence ID" value="EFX63910.1"/>
    <property type="molecule type" value="Genomic_DNA"/>
</dbReference>
<feature type="chain" id="PRO_5003242126" description="Fibronectin type-III domain-containing protein" evidence="2">
    <location>
        <begin position="25"/>
        <end position="311"/>
    </location>
</feature>
<evidence type="ECO:0000256" key="1">
    <source>
        <dbReference type="SAM" id="Coils"/>
    </source>
</evidence>
<sequence length="311" mass="34560">MSRWFSKLFLVVVLTALGKPESEAEDNADGLQTIEGSAGWDSTECQQLQDRLEALESAVKSIVSALASQKNEIFAPITAILEQNAALRVILSSPLVSQGVIENSTIHPDFSYNTTINTNSNSNYYAIGEQNIYHNISKGETDQAENLIAVNQLKGAVKCSLAQLLDIKVSEKEPNPSGNINASLSRNKSIEIEWTPLFPECIAYNSGVWIRVFESETPSSAETYLSIPRKCLTEKYNSIFSFVIHSPTKSDDPTKESDCHFELTNVLIECRSYKIELIPYYESLKGRPLTTEIVTPSTVEYRSIKCNQSQT</sequence>
<reference evidence="3 4" key="1">
    <citation type="journal article" date="2011" name="Science">
        <title>The ecoresponsive genome of Daphnia pulex.</title>
        <authorList>
            <person name="Colbourne J.K."/>
            <person name="Pfrender M.E."/>
            <person name="Gilbert D."/>
            <person name="Thomas W.K."/>
            <person name="Tucker A."/>
            <person name="Oakley T.H."/>
            <person name="Tokishita S."/>
            <person name="Aerts A."/>
            <person name="Arnold G.J."/>
            <person name="Basu M.K."/>
            <person name="Bauer D.J."/>
            <person name="Caceres C.E."/>
            <person name="Carmel L."/>
            <person name="Casola C."/>
            <person name="Choi J.H."/>
            <person name="Detter J.C."/>
            <person name="Dong Q."/>
            <person name="Dusheyko S."/>
            <person name="Eads B.D."/>
            <person name="Frohlich T."/>
            <person name="Geiler-Samerotte K.A."/>
            <person name="Gerlach D."/>
            <person name="Hatcher P."/>
            <person name="Jogdeo S."/>
            <person name="Krijgsveld J."/>
            <person name="Kriventseva E.V."/>
            <person name="Kultz D."/>
            <person name="Laforsch C."/>
            <person name="Lindquist E."/>
            <person name="Lopez J."/>
            <person name="Manak J.R."/>
            <person name="Muller J."/>
            <person name="Pangilinan J."/>
            <person name="Patwardhan R.P."/>
            <person name="Pitluck S."/>
            <person name="Pritham E.J."/>
            <person name="Rechtsteiner A."/>
            <person name="Rho M."/>
            <person name="Rogozin I.B."/>
            <person name="Sakarya O."/>
            <person name="Salamov A."/>
            <person name="Schaack S."/>
            <person name="Shapiro H."/>
            <person name="Shiga Y."/>
            <person name="Skalitzky C."/>
            <person name="Smith Z."/>
            <person name="Souvorov A."/>
            <person name="Sung W."/>
            <person name="Tang Z."/>
            <person name="Tsuchiya D."/>
            <person name="Tu H."/>
            <person name="Vos H."/>
            <person name="Wang M."/>
            <person name="Wolf Y.I."/>
            <person name="Yamagata H."/>
            <person name="Yamada T."/>
            <person name="Ye Y."/>
            <person name="Shaw J.R."/>
            <person name="Andrews J."/>
            <person name="Crease T.J."/>
            <person name="Tang H."/>
            <person name="Lucas S.M."/>
            <person name="Robertson H.M."/>
            <person name="Bork P."/>
            <person name="Koonin E.V."/>
            <person name="Zdobnov E.M."/>
            <person name="Grigoriev I.V."/>
            <person name="Lynch M."/>
            <person name="Boore J.L."/>
        </authorList>
    </citation>
    <scope>NUCLEOTIDE SEQUENCE [LARGE SCALE GENOMIC DNA]</scope>
</reference>
<evidence type="ECO:0000313" key="4">
    <source>
        <dbReference type="Proteomes" id="UP000000305"/>
    </source>
</evidence>
<keyword evidence="4" id="KW-1185">Reference proteome</keyword>
<dbReference type="HOGENOM" id="CLU_895059_0_0_1"/>
<protein>
    <recommendedName>
        <fullName evidence="5">Fibronectin type-III domain-containing protein</fullName>
    </recommendedName>
</protein>
<evidence type="ECO:0000313" key="3">
    <source>
        <dbReference type="EMBL" id="EFX63910.1"/>
    </source>
</evidence>